<protein>
    <recommendedName>
        <fullName evidence="10">DNA topoisomerase 4 subunit B</fullName>
        <ecNumber evidence="10">5.6.2.2</ecNumber>
    </recommendedName>
    <alternativeName>
        <fullName evidence="10">Topoisomerase IV subunit B</fullName>
    </alternativeName>
</protein>
<comment type="cofactor">
    <cofactor evidence="2">
        <name>Mg(2+)</name>
        <dbReference type="ChEBI" id="CHEBI:18420"/>
    </cofactor>
</comment>
<dbReference type="Gene3D" id="3.30.565.10">
    <property type="entry name" value="Histidine kinase-like ATPase, C-terminal domain"/>
    <property type="match status" value="1"/>
</dbReference>
<accession>A0A1I4V570</accession>
<dbReference type="InterPro" id="IPR003594">
    <property type="entry name" value="HATPase_dom"/>
</dbReference>
<dbReference type="GO" id="GO:0007059">
    <property type="term" value="P:chromosome segregation"/>
    <property type="evidence" value="ECO:0007669"/>
    <property type="project" value="UniProtKB-UniRule"/>
</dbReference>
<dbReference type="InterPro" id="IPR002288">
    <property type="entry name" value="DNA_gyrase_B_C"/>
</dbReference>
<feature type="domain" description="Toprim" evidence="11">
    <location>
        <begin position="411"/>
        <end position="524"/>
    </location>
</feature>
<feature type="binding site" evidence="10">
    <location>
        <position position="333"/>
    </location>
    <ligand>
        <name>ATP</name>
        <dbReference type="ChEBI" id="CHEBI:30616"/>
    </ligand>
</feature>
<dbReference type="Pfam" id="PF00986">
    <property type="entry name" value="DNA_gyraseB_C"/>
    <property type="match status" value="1"/>
</dbReference>
<comment type="catalytic activity">
    <reaction evidence="1 10">
        <text>ATP-dependent breakage, passage and rejoining of double-stranded DNA.</text>
        <dbReference type="EC" id="5.6.2.2"/>
    </reaction>
</comment>
<keyword evidence="4 10" id="KW-0547">Nucleotide-binding</keyword>
<feature type="site" description="Interaction with DNA" evidence="10">
    <location>
        <position position="618"/>
    </location>
</feature>
<dbReference type="InterPro" id="IPR018522">
    <property type="entry name" value="TopoIIA_CS"/>
</dbReference>
<dbReference type="RefSeq" id="WP_092403955.1">
    <property type="nucleotide sequence ID" value="NZ_FOVF01000001.1"/>
</dbReference>
<dbReference type="GO" id="GO:0003918">
    <property type="term" value="F:DNA topoisomerase type II (double strand cut, ATP-hydrolyzing) activity"/>
    <property type="evidence" value="ECO:0007669"/>
    <property type="project" value="UniProtKB-UniRule"/>
</dbReference>
<dbReference type="PRINTS" id="PR01098">
    <property type="entry name" value="TOPISMRASE4B"/>
</dbReference>
<keyword evidence="8 10" id="KW-0238">DNA-binding</keyword>
<dbReference type="Pfam" id="PF02518">
    <property type="entry name" value="HATPase_c"/>
    <property type="match status" value="1"/>
</dbReference>
<dbReference type="EMBL" id="FOVF01000001">
    <property type="protein sequence ID" value="SFM96377.1"/>
    <property type="molecule type" value="Genomic_DNA"/>
</dbReference>
<evidence type="ECO:0000313" key="13">
    <source>
        <dbReference type="Proteomes" id="UP000198575"/>
    </source>
</evidence>
<dbReference type="Gene3D" id="3.30.230.10">
    <property type="match status" value="1"/>
</dbReference>
<dbReference type="GO" id="GO:0005524">
    <property type="term" value="F:ATP binding"/>
    <property type="evidence" value="ECO:0007669"/>
    <property type="project" value="UniProtKB-UniRule"/>
</dbReference>
<dbReference type="CDD" id="cd00822">
    <property type="entry name" value="TopoII_Trans_DNA_gyrase"/>
    <property type="match status" value="1"/>
</dbReference>
<dbReference type="InterPro" id="IPR013759">
    <property type="entry name" value="Topo_IIA_B_C"/>
</dbReference>
<dbReference type="GO" id="GO:0003677">
    <property type="term" value="F:DNA binding"/>
    <property type="evidence" value="ECO:0007669"/>
    <property type="project" value="UniProtKB-UniRule"/>
</dbReference>
<feature type="binding site" evidence="10">
    <location>
        <position position="42"/>
    </location>
    <ligand>
        <name>ATP</name>
        <dbReference type="ChEBI" id="CHEBI:30616"/>
    </ligand>
</feature>
<evidence type="ECO:0000256" key="9">
    <source>
        <dbReference type="ARBA" id="ARBA00023235"/>
    </source>
</evidence>
<evidence type="ECO:0000256" key="6">
    <source>
        <dbReference type="ARBA" id="ARBA00022842"/>
    </source>
</evidence>
<name>A0A1I4V570_9GAMM</name>
<evidence type="ECO:0000256" key="10">
    <source>
        <dbReference type="HAMAP-Rule" id="MF_00938"/>
    </source>
</evidence>
<dbReference type="FunFam" id="3.30.565.10:FF:000002">
    <property type="entry name" value="DNA gyrase subunit B"/>
    <property type="match status" value="1"/>
</dbReference>
<dbReference type="Gene3D" id="3.40.50.670">
    <property type="match status" value="1"/>
</dbReference>
<dbReference type="SUPFAM" id="SSF56719">
    <property type="entry name" value="Type II DNA topoisomerase"/>
    <property type="match status" value="1"/>
</dbReference>
<keyword evidence="5 10" id="KW-0067">ATP-binding</keyword>
<dbReference type="SUPFAM" id="SSF54211">
    <property type="entry name" value="Ribosomal protein S5 domain 2-like"/>
    <property type="match status" value="1"/>
</dbReference>
<feature type="binding site" evidence="10">
    <location>
        <position position="5"/>
    </location>
    <ligand>
        <name>ATP</name>
        <dbReference type="ChEBI" id="CHEBI:30616"/>
    </ligand>
</feature>
<dbReference type="HAMAP" id="MF_00938">
    <property type="entry name" value="ParE_type1"/>
    <property type="match status" value="1"/>
</dbReference>
<dbReference type="PANTHER" id="PTHR45866">
    <property type="entry name" value="DNA GYRASE/TOPOISOMERASE SUBUNIT B"/>
    <property type="match status" value="1"/>
</dbReference>
<evidence type="ECO:0000256" key="2">
    <source>
        <dbReference type="ARBA" id="ARBA00001946"/>
    </source>
</evidence>
<dbReference type="NCBIfam" id="TIGR01055">
    <property type="entry name" value="parE_Gneg"/>
    <property type="match status" value="1"/>
</dbReference>
<evidence type="ECO:0000256" key="3">
    <source>
        <dbReference type="ARBA" id="ARBA00022723"/>
    </source>
</evidence>
<reference evidence="12 13" key="1">
    <citation type="submission" date="2016-10" db="EMBL/GenBank/DDBJ databases">
        <authorList>
            <person name="de Groot N.N."/>
        </authorList>
    </citation>
    <scope>NUCLEOTIDE SEQUENCE [LARGE SCALE GENOMIC DNA]</scope>
    <source>
        <strain evidence="12 13">CGMCC 1.7659</strain>
    </source>
</reference>
<dbReference type="PROSITE" id="PS00177">
    <property type="entry name" value="TOPOISOMERASE_II"/>
    <property type="match status" value="1"/>
</dbReference>
<dbReference type="InterPro" id="IPR005737">
    <property type="entry name" value="TopoIV_B_Gneg"/>
</dbReference>
<dbReference type="FunFam" id="3.40.50.670:FF:000003">
    <property type="entry name" value="DNA topoisomerase 4 subunit B"/>
    <property type="match status" value="1"/>
</dbReference>
<dbReference type="PRINTS" id="PR00418">
    <property type="entry name" value="TPI2FAMILY"/>
</dbReference>
<comment type="subunit">
    <text evidence="10">Heterotetramer composed of ParC and ParE.</text>
</comment>
<dbReference type="InterPro" id="IPR013760">
    <property type="entry name" value="Topo_IIA-like_dom_sf"/>
</dbReference>
<dbReference type="Pfam" id="PF01751">
    <property type="entry name" value="Toprim"/>
    <property type="match status" value="1"/>
</dbReference>
<dbReference type="OrthoDB" id="9802808at2"/>
<dbReference type="AlphaFoldDB" id="A0A1I4V570"/>
<feature type="site" description="Interaction with DNA" evidence="10">
    <location>
        <position position="445"/>
    </location>
</feature>
<evidence type="ECO:0000256" key="1">
    <source>
        <dbReference type="ARBA" id="ARBA00000185"/>
    </source>
</evidence>
<dbReference type="InterPro" id="IPR014721">
    <property type="entry name" value="Ribsml_uS5_D2-typ_fold_subgr"/>
</dbReference>
<dbReference type="CDD" id="cd16928">
    <property type="entry name" value="HATPase_GyrB-like"/>
    <property type="match status" value="1"/>
</dbReference>
<dbReference type="Pfam" id="PF00204">
    <property type="entry name" value="DNA_gyraseB"/>
    <property type="match status" value="1"/>
</dbReference>
<keyword evidence="7 10" id="KW-0799">Topoisomerase</keyword>
<dbReference type="InterPro" id="IPR013506">
    <property type="entry name" value="Topo_IIA_bsu_dom2"/>
</dbReference>
<dbReference type="PROSITE" id="PS50880">
    <property type="entry name" value="TOPRIM"/>
    <property type="match status" value="1"/>
</dbReference>
<sequence length="633" mass="69608">MSSRYNAADIEVLSGLDPVKRRPGMYTDTTRPNHLVQEVVDNSVDEALAGHARSIEVIVHADGSVSVSDDGRGMPVDIHPEEGIPGVELILTRLHAGGKFSNKNYQFSGGLHGVGVSVVNALSTRVEVSIRRDGQIHRMEFRDGDRTSPLSVVGSVPKKQTGTTVRFWPDPKYFDSPKILLGKLKHVLRAKAVLCAGLNVRLTDEASAEDIAWHYEDGLRDYLRSMLGDNERLPVDPYIGSQQREKSAVDFAITWLPEGELTQESYVNLIPTAQGGTHVNGLRTGLTEALREFCDFRNLLPRGVKLAPEDVWDRLCFVLSLRMQEPQFSGQTKERLSSRDAAGLVQGAAHDGFSLYLNQHVEIGEKIAQLAIERAALRLKAEKQIVRKKITQGPALPGKLADCASSDLSRTELFLVEGDSAGGSARQARDKDFQAILPLRGKILNTWEVESGSVLASQEVHDLAVAIGCDPGKNDIGGLRYGKICILADADSDGLHIATLLSALFIKHFPALVREGHVFVAMPPLFRVDVGKQMFYCLDESERDAVLERIEREKIRGSVSVTRFKGLGEMNPSQLRESTINPDTRRLVQLTVGAPEDGDDGTSRIMDMLLSKKRAADRKSWLEEKGDLASLEV</sequence>
<feature type="site" description="Interaction with DNA" evidence="10">
    <location>
        <position position="496"/>
    </location>
</feature>
<dbReference type="STRING" id="578942.SAMN05216289_101135"/>
<feature type="binding site" evidence="10">
    <location>
        <position position="69"/>
    </location>
    <ligand>
        <name>ATP</name>
        <dbReference type="ChEBI" id="CHEBI:30616"/>
    </ligand>
</feature>
<dbReference type="InterPro" id="IPR020568">
    <property type="entry name" value="Ribosomal_Su5_D2-typ_SF"/>
</dbReference>
<dbReference type="InterPro" id="IPR006171">
    <property type="entry name" value="TOPRIM_dom"/>
</dbReference>
<feature type="binding site" evidence="10">
    <location>
        <begin position="110"/>
        <end position="116"/>
    </location>
    <ligand>
        <name>ATP</name>
        <dbReference type="ChEBI" id="CHEBI:30616"/>
    </ligand>
</feature>
<comment type="function">
    <text evidence="10">Topoisomerase IV is essential for chromosome segregation. It relaxes supercoiled DNA. Performs the decatenation events required during the replication of a circular DNA molecule.</text>
</comment>
<evidence type="ECO:0000256" key="8">
    <source>
        <dbReference type="ARBA" id="ARBA00023125"/>
    </source>
</evidence>
<evidence type="ECO:0000256" key="7">
    <source>
        <dbReference type="ARBA" id="ARBA00023029"/>
    </source>
</evidence>
<dbReference type="EC" id="5.6.2.2" evidence="10"/>
<dbReference type="PANTHER" id="PTHR45866:SF4">
    <property type="entry name" value="DNA TOPOISOMERASE 4 SUBUNIT B"/>
    <property type="match status" value="1"/>
</dbReference>
<keyword evidence="3" id="KW-0479">Metal-binding</keyword>
<proteinExistence type="inferred from homology"/>
<evidence type="ECO:0000313" key="12">
    <source>
        <dbReference type="EMBL" id="SFM96377.1"/>
    </source>
</evidence>
<evidence type="ECO:0000256" key="5">
    <source>
        <dbReference type="ARBA" id="ARBA00022840"/>
    </source>
</evidence>
<dbReference type="GO" id="GO:0006265">
    <property type="term" value="P:DNA topological change"/>
    <property type="evidence" value="ECO:0007669"/>
    <property type="project" value="UniProtKB-UniRule"/>
</dbReference>
<dbReference type="SUPFAM" id="SSF55874">
    <property type="entry name" value="ATPase domain of HSP90 chaperone/DNA topoisomerase II/histidine kinase"/>
    <property type="match status" value="1"/>
</dbReference>
<dbReference type="Proteomes" id="UP000198575">
    <property type="component" value="Unassembled WGS sequence"/>
</dbReference>
<dbReference type="GO" id="GO:0005694">
    <property type="term" value="C:chromosome"/>
    <property type="evidence" value="ECO:0007669"/>
    <property type="project" value="InterPro"/>
</dbReference>
<comment type="similarity">
    <text evidence="10">Belongs to the type II topoisomerase family. ParE type 1 subfamily.</text>
</comment>
<dbReference type="SMART" id="SM00387">
    <property type="entry name" value="HATPase_c"/>
    <property type="match status" value="1"/>
</dbReference>
<keyword evidence="6" id="KW-0460">Magnesium</keyword>
<organism evidence="12 13">
    <name type="scientific">Dokdonella immobilis</name>
    <dbReference type="NCBI Taxonomy" id="578942"/>
    <lineage>
        <taxon>Bacteria</taxon>
        <taxon>Pseudomonadati</taxon>
        <taxon>Pseudomonadota</taxon>
        <taxon>Gammaproteobacteria</taxon>
        <taxon>Lysobacterales</taxon>
        <taxon>Rhodanobacteraceae</taxon>
        <taxon>Dokdonella</taxon>
    </lineage>
</organism>
<keyword evidence="13" id="KW-1185">Reference proteome</keyword>
<dbReference type="InterPro" id="IPR036890">
    <property type="entry name" value="HATPase_C_sf"/>
</dbReference>
<keyword evidence="9 10" id="KW-0413">Isomerase</keyword>
<evidence type="ECO:0000259" key="11">
    <source>
        <dbReference type="PROSITE" id="PS50880"/>
    </source>
</evidence>
<dbReference type="SMART" id="SM00433">
    <property type="entry name" value="TOP2c"/>
    <property type="match status" value="1"/>
</dbReference>
<dbReference type="InterPro" id="IPR001241">
    <property type="entry name" value="Topo_IIA"/>
</dbReference>
<evidence type="ECO:0000256" key="4">
    <source>
        <dbReference type="ARBA" id="ARBA00022741"/>
    </source>
</evidence>
<dbReference type="GO" id="GO:0046872">
    <property type="term" value="F:metal ion binding"/>
    <property type="evidence" value="ECO:0007669"/>
    <property type="project" value="UniProtKB-KW"/>
</dbReference>
<gene>
    <name evidence="10" type="primary">parE</name>
    <name evidence="12" type="ORF">SAMN05216289_101135</name>
</gene>